<keyword evidence="4" id="KW-1185">Reference proteome</keyword>
<feature type="transmembrane region" description="Helical" evidence="2">
    <location>
        <begin position="60"/>
        <end position="79"/>
    </location>
</feature>
<evidence type="ECO:0000256" key="2">
    <source>
        <dbReference type="SAM" id="Phobius"/>
    </source>
</evidence>
<accession>A0ABW3QUV0</accession>
<feature type="compositionally biased region" description="Pro residues" evidence="1">
    <location>
        <begin position="1"/>
        <end position="29"/>
    </location>
</feature>
<feature type="compositionally biased region" description="Basic and acidic residues" evidence="1">
    <location>
        <begin position="39"/>
        <end position="51"/>
    </location>
</feature>
<comment type="caution">
    <text evidence="3">The sequence shown here is derived from an EMBL/GenBank/DDBJ whole genome shotgun (WGS) entry which is preliminary data.</text>
</comment>
<reference evidence="4" key="1">
    <citation type="journal article" date="2019" name="Int. J. Syst. Evol. Microbiol.">
        <title>The Global Catalogue of Microorganisms (GCM) 10K type strain sequencing project: providing services to taxonomists for standard genome sequencing and annotation.</title>
        <authorList>
            <consortium name="The Broad Institute Genomics Platform"/>
            <consortium name="The Broad Institute Genome Sequencing Center for Infectious Disease"/>
            <person name="Wu L."/>
            <person name="Ma J."/>
        </authorList>
    </citation>
    <scope>NUCLEOTIDE SEQUENCE [LARGE SCALE GENOMIC DNA]</scope>
    <source>
        <strain evidence="4">CCUG 60214</strain>
    </source>
</reference>
<keyword evidence="2" id="KW-0812">Transmembrane</keyword>
<dbReference type="EMBL" id="JBHTLK010000067">
    <property type="protein sequence ID" value="MFD1148525.1"/>
    <property type="molecule type" value="Genomic_DNA"/>
</dbReference>
<evidence type="ECO:0000313" key="3">
    <source>
        <dbReference type="EMBL" id="MFD1148525.1"/>
    </source>
</evidence>
<feature type="non-terminal residue" evidence="3">
    <location>
        <position position="1"/>
    </location>
</feature>
<name>A0ABW3QUV0_9PSEU</name>
<keyword evidence="2" id="KW-1133">Transmembrane helix</keyword>
<sequence length="83" mass="8835">PPQPVVPSPPPPPVRPPPPGQSPPLPPSAAIPSAADLDMPERRATRAESVDNTVRDQRRWGLTAIILILGASALARQAANRRR</sequence>
<evidence type="ECO:0008006" key="5">
    <source>
        <dbReference type="Google" id="ProtNLM"/>
    </source>
</evidence>
<evidence type="ECO:0000313" key="4">
    <source>
        <dbReference type="Proteomes" id="UP001597168"/>
    </source>
</evidence>
<evidence type="ECO:0000256" key="1">
    <source>
        <dbReference type="SAM" id="MobiDB-lite"/>
    </source>
</evidence>
<dbReference type="Proteomes" id="UP001597168">
    <property type="component" value="Unassembled WGS sequence"/>
</dbReference>
<gene>
    <name evidence="3" type="ORF">ACFQ3T_15445</name>
</gene>
<protein>
    <recommendedName>
        <fullName evidence="5">MYXO-CTERM domain-containing protein</fullName>
    </recommendedName>
</protein>
<organism evidence="3 4">
    <name type="scientific">Saccharothrix hoggarensis</name>
    <dbReference type="NCBI Taxonomy" id="913853"/>
    <lineage>
        <taxon>Bacteria</taxon>
        <taxon>Bacillati</taxon>
        <taxon>Actinomycetota</taxon>
        <taxon>Actinomycetes</taxon>
        <taxon>Pseudonocardiales</taxon>
        <taxon>Pseudonocardiaceae</taxon>
        <taxon>Saccharothrix</taxon>
    </lineage>
</organism>
<proteinExistence type="predicted"/>
<feature type="region of interest" description="Disordered" evidence="1">
    <location>
        <begin position="1"/>
        <end position="51"/>
    </location>
</feature>
<keyword evidence="2" id="KW-0472">Membrane</keyword>